<comment type="caution">
    <text evidence="2">The sequence shown here is derived from an EMBL/GenBank/DDBJ whole genome shotgun (WGS) entry which is preliminary data.</text>
</comment>
<dbReference type="EMBL" id="JAOCKG010000006">
    <property type="protein sequence ID" value="MDH2052082.1"/>
    <property type="molecule type" value="Genomic_DNA"/>
</dbReference>
<feature type="signal peptide" evidence="1">
    <location>
        <begin position="1"/>
        <end position="35"/>
    </location>
</feature>
<gene>
    <name evidence="2" type="ORF">N5K24_16875</name>
</gene>
<reference evidence="2" key="1">
    <citation type="submission" date="2022-09" db="EMBL/GenBank/DDBJ databases">
        <title>Intensive care unit water sources are persistently colonized with multi-drug resistant bacteria and are the site of extensive horizontal gene transfer of antibiotic resistance genes.</title>
        <authorList>
            <person name="Diorio-Toth L."/>
        </authorList>
    </citation>
    <scope>NUCLEOTIDE SEQUENCE</scope>
    <source>
        <strain evidence="2">GD03676</strain>
    </source>
</reference>
<sequence>MLYLRRTVLTLNRRAQACAVAVLGLALWMPAAAHAQAAAPAAAPTYLKATEPLGGAFELEGYPASTLRQIKYRGKVYRPLNAYEFIYVKALGPTQEGQPMLLAVSNDFMGVGTILIAVQNDTPLARVLSPTVDMRDPDMGLPQPGRQDLLLFTAGSRALVTSTGQVLWFEHALPKEYQRSIPLLVSVSPDNRHGALLLDNEIRLSKADEGPYASVPFTRAMQIAAFRPASDGSSELARKALAEGKRIDQRRLYANMKAEWINRNFRWQEGKDGWQFVGQGLKAVPLPEQSRQER</sequence>
<evidence type="ECO:0000313" key="3">
    <source>
        <dbReference type="Proteomes" id="UP001161276"/>
    </source>
</evidence>
<name>A0AA43B2V3_9BURK</name>
<evidence type="ECO:0000313" key="2">
    <source>
        <dbReference type="EMBL" id="MDH2052082.1"/>
    </source>
</evidence>
<organism evidence="2 3">
    <name type="scientific">Achromobacter marplatensis</name>
    <dbReference type="NCBI Taxonomy" id="470868"/>
    <lineage>
        <taxon>Bacteria</taxon>
        <taxon>Pseudomonadati</taxon>
        <taxon>Pseudomonadota</taxon>
        <taxon>Betaproteobacteria</taxon>
        <taxon>Burkholderiales</taxon>
        <taxon>Alcaligenaceae</taxon>
        <taxon>Achromobacter</taxon>
    </lineage>
</organism>
<dbReference type="RefSeq" id="WP_280027606.1">
    <property type="nucleotide sequence ID" value="NZ_JAOCKG010000006.1"/>
</dbReference>
<keyword evidence="1" id="KW-0732">Signal</keyword>
<evidence type="ECO:0000256" key="1">
    <source>
        <dbReference type="SAM" id="SignalP"/>
    </source>
</evidence>
<feature type="chain" id="PRO_5041409547" evidence="1">
    <location>
        <begin position="36"/>
        <end position="294"/>
    </location>
</feature>
<accession>A0AA43B2V3</accession>
<proteinExistence type="predicted"/>
<dbReference type="AlphaFoldDB" id="A0AA43B2V3"/>
<dbReference type="Proteomes" id="UP001161276">
    <property type="component" value="Unassembled WGS sequence"/>
</dbReference>
<protein>
    <submittedName>
        <fullName evidence="2">Uncharacterized protein</fullName>
    </submittedName>
</protein>